<name>A0ACB7HJB8_MANES</name>
<dbReference type="Proteomes" id="UP000091857">
    <property type="component" value="Chromosome 6"/>
</dbReference>
<evidence type="ECO:0000313" key="2">
    <source>
        <dbReference type="Proteomes" id="UP000091857"/>
    </source>
</evidence>
<keyword evidence="2" id="KW-1185">Reference proteome</keyword>
<protein>
    <submittedName>
        <fullName evidence="1">Uncharacterized protein</fullName>
    </submittedName>
</protein>
<dbReference type="EMBL" id="CM004392">
    <property type="protein sequence ID" value="KAG8652049.1"/>
    <property type="molecule type" value="Genomic_DNA"/>
</dbReference>
<organism evidence="1 2">
    <name type="scientific">Manihot esculenta</name>
    <name type="common">Cassava</name>
    <name type="synonym">Jatropha manihot</name>
    <dbReference type="NCBI Taxonomy" id="3983"/>
    <lineage>
        <taxon>Eukaryota</taxon>
        <taxon>Viridiplantae</taxon>
        <taxon>Streptophyta</taxon>
        <taxon>Embryophyta</taxon>
        <taxon>Tracheophyta</taxon>
        <taxon>Spermatophyta</taxon>
        <taxon>Magnoliopsida</taxon>
        <taxon>eudicotyledons</taxon>
        <taxon>Gunneridae</taxon>
        <taxon>Pentapetalae</taxon>
        <taxon>rosids</taxon>
        <taxon>fabids</taxon>
        <taxon>Malpighiales</taxon>
        <taxon>Euphorbiaceae</taxon>
        <taxon>Crotonoideae</taxon>
        <taxon>Manihoteae</taxon>
        <taxon>Manihot</taxon>
    </lineage>
</organism>
<proteinExistence type="predicted"/>
<gene>
    <name evidence="1" type="ORF">MANES_06G056300v8</name>
</gene>
<comment type="caution">
    <text evidence="1">The sequence shown here is derived from an EMBL/GenBank/DDBJ whole genome shotgun (WGS) entry which is preliminary data.</text>
</comment>
<evidence type="ECO:0000313" key="1">
    <source>
        <dbReference type="EMBL" id="KAG8652049.1"/>
    </source>
</evidence>
<accession>A0ACB7HJB8</accession>
<sequence>MPRPGPRPYECVRRAWHSDRHQPMRGSIIQQIFRVANETHSAATKKNKEWQEKLPIVVLKAEEIMYSKANSEAEYMNPETLWDRVNDAINTIIRRDESSETGELLPPCIEAALNLGCIPVRASRSQRHSNPRSYLSPRVQEPVSAPLRVMEKTNNKQCPQSAPLQSSSQLNFARTTIAVNSTFPVSECNHHLTEASNVASPCSYPQLYENISAGCSQFITRDTNKQPNLGSVYPLYYGNNYHNERPHLVSQLIERSPNIIYVGNPISSLVTESAKMDVLQNLFSCPSAQIAAENISQGDFRITHEKSPGTQCDLSLRLGLYTDPGMSMERSSAQETEVPVSSSSQDRDRLSVFSPQKDKELCPPITNANDPFGTCPIKWFSVGEVHQNLDTTMRKRKAPFNEDVDDGQFCWQPEFPSNQFLGRIEKPGL</sequence>
<reference evidence="2" key="1">
    <citation type="journal article" date="2016" name="Nat. Biotechnol.">
        <title>Sequencing wild and cultivated cassava and related species reveals extensive interspecific hybridization and genetic diversity.</title>
        <authorList>
            <person name="Bredeson J.V."/>
            <person name="Lyons J.B."/>
            <person name="Prochnik S.E."/>
            <person name="Wu G.A."/>
            <person name="Ha C.M."/>
            <person name="Edsinger-Gonzales E."/>
            <person name="Grimwood J."/>
            <person name="Schmutz J."/>
            <person name="Rabbi I.Y."/>
            <person name="Egesi C."/>
            <person name="Nauluvula P."/>
            <person name="Lebot V."/>
            <person name="Ndunguru J."/>
            <person name="Mkamilo G."/>
            <person name="Bart R.S."/>
            <person name="Setter T.L."/>
            <person name="Gleadow R.M."/>
            <person name="Kulakow P."/>
            <person name="Ferguson M.E."/>
            <person name="Rounsley S."/>
            <person name="Rokhsar D.S."/>
        </authorList>
    </citation>
    <scope>NUCLEOTIDE SEQUENCE [LARGE SCALE GENOMIC DNA]</scope>
    <source>
        <strain evidence="2">cv. AM560-2</strain>
    </source>
</reference>